<feature type="coiled-coil region" evidence="1">
    <location>
        <begin position="21"/>
        <end position="83"/>
    </location>
</feature>
<organism evidence="2 3">
    <name type="scientific">Pseudomonas koreensis</name>
    <dbReference type="NCBI Taxonomy" id="198620"/>
    <lineage>
        <taxon>Bacteria</taxon>
        <taxon>Pseudomonadati</taxon>
        <taxon>Pseudomonadota</taxon>
        <taxon>Gammaproteobacteria</taxon>
        <taxon>Pseudomonadales</taxon>
        <taxon>Pseudomonadaceae</taxon>
        <taxon>Pseudomonas</taxon>
    </lineage>
</organism>
<proteinExistence type="predicted"/>
<gene>
    <name evidence="2" type="ORF">A8L59_16340</name>
</gene>
<protein>
    <submittedName>
        <fullName evidence="2">Uncharacterized protein</fullName>
    </submittedName>
</protein>
<evidence type="ECO:0000313" key="3">
    <source>
        <dbReference type="Proteomes" id="UP000078142"/>
    </source>
</evidence>
<evidence type="ECO:0000313" key="2">
    <source>
        <dbReference type="EMBL" id="ANI00981.1"/>
    </source>
</evidence>
<dbReference type="EMBL" id="CP015852">
    <property type="protein sequence ID" value="ANI00981.1"/>
    <property type="molecule type" value="Genomic_DNA"/>
</dbReference>
<dbReference type="AlphaFoldDB" id="A0AAC9C134"/>
<dbReference type="Proteomes" id="UP000078142">
    <property type="component" value="Chromosome"/>
</dbReference>
<reference evidence="2 3" key="1">
    <citation type="submission" date="2016-05" db="EMBL/GenBank/DDBJ databases">
        <authorList>
            <person name="Wang S."/>
            <person name="Zhu B."/>
        </authorList>
    </citation>
    <scope>NUCLEOTIDE SEQUENCE [LARGE SCALE GENOMIC DNA]</scope>
    <source>
        <strain evidence="2 3">CRS05-R5</strain>
    </source>
</reference>
<sequence>MPVDPLYIEDTDDWLGNPTSLETCRHQLRMYENEFEALTLKLERAVGNIQGLVRDNDALTAERNSLRDELIAAKANAADADRRANDITIKTNWELMAKDRHISHLATELQTLKGETPFSPSIPYRRDDS</sequence>
<evidence type="ECO:0000256" key="1">
    <source>
        <dbReference type="SAM" id="Coils"/>
    </source>
</evidence>
<keyword evidence="1" id="KW-0175">Coiled coil</keyword>
<name>A0AAC9C134_9PSED</name>
<accession>A0AAC9C134</accession>